<dbReference type="InterPro" id="IPR040676">
    <property type="entry name" value="DUF5641"/>
</dbReference>
<evidence type="ECO:0000313" key="3">
    <source>
        <dbReference type="Proteomes" id="UP001221898"/>
    </source>
</evidence>
<comment type="caution">
    <text evidence="2">The sequence shown here is derived from an EMBL/GenBank/DDBJ whole genome shotgun (WGS) entry which is preliminary data.</text>
</comment>
<evidence type="ECO:0000259" key="1">
    <source>
        <dbReference type="Pfam" id="PF18701"/>
    </source>
</evidence>
<dbReference type="EMBL" id="JAINUG010000001">
    <property type="protein sequence ID" value="KAJ8418772.1"/>
    <property type="molecule type" value="Genomic_DNA"/>
</dbReference>
<dbReference type="Gene3D" id="3.30.420.10">
    <property type="entry name" value="Ribonuclease H-like superfamily/Ribonuclease H"/>
    <property type="match status" value="1"/>
</dbReference>
<protein>
    <recommendedName>
        <fullName evidence="1">DUF5641 domain-containing protein</fullName>
    </recommendedName>
</protein>
<sequence>MEPLQVVSSVDDGPYAVRTILGWTVNGPLRGGSDTMETNKRTEVTANRISVAKLEELWQLQFKQDFPDAGQNEDIEMSKDDHQFMNMVSQSSKFVDGQYSVCLPIRNKSLCMPNNRSVAEQRVLNLRKRFSRDVKFHTEYVAFMEDILKKGYAVKLNSAECEPTEGRTWYLPHHGVRHPVKQKLRVVFDCGASFQGTSLNQQLLQGPDLTSSLMGVLMRFRQETVAVMADVEAMFHQIRVSHEDTDFFRFLWWPDGNYEQELLEHKMLVHIFGATSSPSVATFALQKCATDFEDEFGHEAAKTVRKNFYVDDCLKSTTDEDTAITLCADLRSMLAKGGFRLTKWSSNSRKLLNSIPEEERAQGFQDLDLDEDNLPMERVLGIQWCAESDQFKFKINLKDRPHTRRGLLSLVSSIFDPLGFLAPVILPAKIILQELCRQKYSWDEDLPDNVVESWKKWISGLQQLENFGVYRCVKTKQFGAPVFAQLHHFADASEDAYGTASYLLLHNATGEAQSTLMMAKARVAPLRSPTIPRMELTAATVAVKMDKLLKKEIELELHDSIFWTDSTAVLKSADSELKKSIKEWNTSKITKNLQQKGVQWHFNPPAGSHHGGSWERLIRSVRKILNTTVKEQPLDEEGLHTLLCEAEAIINSRPITKASSDLNDLEALTPNHLVLLKVKPELPPGVFNKDDQYANRRWRQVQYLADVFWKRWCKEYLPQLQERQRWSTPGRNFCIGDVVLIVDDTSPRNSWPLGRIVERFLIRKVLFVK</sequence>
<organism evidence="2 3">
    <name type="scientific">Aldrovandia affinis</name>
    <dbReference type="NCBI Taxonomy" id="143900"/>
    <lineage>
        <taxon>Eukaryota</taxon>
        <taxon>Metazoa</taxon>
        <taxon>Chordata</taxon>
        <taxon>Craniata</taxon>
        <taxon>Vertebrata</taxon>
        <taxon>Euteleostomi</taxon>
        <taxon>Actinopterygii</taxon>
        <taxon>Neopterygii</taxon>
        <taxon>Teleostei</taxon>
        <taxon>Notacanthiformes</taxon>
        <taxon>Halosauridae</taxon>
        <taxon>Aldrovandia</taxon>
    </lineage>
</organism>
<proteinExistence type="predicted"/>
<reference evidence="2" key="1">
    <citation type="journal article" date="2023" name="Science">
        <title>Genome structures resolve the early diversification of teleost fishes.</title>
        <authorList>
            <person name="Parey E."/>
            <person name="Louis A."/>
            <person name="Montfort J."/>
            <person name="Bouchez O."/>
            <person name="Roques C."/>
            <person name="Iampietro C."/>
            <person name="Lluch J."/>
            <person name="Castinel A."/>
            <person name="Donnadieu C."/>
            <person name="Desvignes T."/>
            <person name="Floi Bucao C."/>
            <person name="Jouanno E."/>
            <person name="Wen M."/>
            <person name="Mejri S."/>
            <person name="Dirks R."/>
            <person name="Jansen H."/>
            <person name="Henkel C."/>
            <person name="Chen W.J."/>
            <person name="Zahm M."/>
            <person name="Cabau C."/>
            <person name="Klopp C."/>
            <person name="Thompson A.W."/>
            <person name="Robinson-Rechavi M."/>
            <person name="Braasch I."/>
            <person name="Lecointre G."/>
            <person name="Bobe J."/>
            <person name="Postlethwait J.H."/>
            <person name="Berthelot C."/>
            <person name="Roest Crollius H."/>
            <person name="Guiguen Y."/>
        </authorList>
    </citation>
    <scope>NUCLEOTIDE SEQUENCE</scope>
    <source>
        <strain evidence="2">NC1722</strain>
    </source>
</reference>
<keyword evidence="3" id="KW-1185">Reference proteome</keyword>
<dbReference type="InterPro" id="IPR036397">
    <property type="entry name" value="RNaseH_sf"/>
</dbReference>
<dbReference type="Gene3D" id="3.10.10.10">
    <property type="entry name" value="HIV Type 1 Reverse Transcriptase, subunit A, domain 1"/>
    <property type="match status" value="1"/>
</dbReference>
<dbReference type="InterPro" id="IPR008042">
    <property type="entry name" value="Retrotrans_Pao"/>
</dbReference>
<dbReference type="PANTHER" id="PTHR47331:SF3">
    <property type="match status" value="1"/>
</dbReference>
<dbReference type="Pfam" id="PF05380">
    <property type="entry name" value="Peptidase_A17"/>
    <property type="match status" value="1"/>
</dbReference>
<dbReference type="GO" id="GO:0006259">
    <property type="term" value="P:DNA metabolic process"/>
    <property type="evidence" value="ECO:0007669"/>
    <property type="project" value="UniProtKB-ARBA"/>
</dbReference>
<accession>A0AAD7TD42</accession>
<name>A0AAD7TD42_9TELE</name>
<dbReference type="Proteomes" id="UP001221898">
    <property type="component" value="Unassembled WGS sequence"/>
</dbReference>
<gene>
    <name evidence="2" type="ORF">AAFF_G00002710</name>
</gene>
<feature type="domain" description="DUF5641" evidence="1">
    <location>
        <begin position="696"/>
        <end position="758"/>
    </location>
</feature>
<dbReference type="PANTHER" id="PTHR47331">
    <property type="entry name" value="PHD-TYPE DOMAIN-CONTAINING PROTEIN"/>
    <property type="match status" value="1"/>
</dbReference>
<dbReference type="InterPro" id="IPR043502">
    <property type="entry name" value="DNA/RNA_pol_sf"/>
</dbReference>
<evidence type="ECO:0000313" key="2">
    <source>
        <dbReference type="EMBL" id="KAJ8418772.1"/>
    </source>
</evidence>
<dbReference type="GO" id="GO:0003676">
    <property type="term" value="F:nucleic acid binding"/>
    <property type="evidence" value="ECO:0007669"/>
    <property type="project" value="InterPro"/>
</dbReference>
<dbReference type="AlphaFoldDB" id="A0AAD7TD42"/>
<dbReference type="InterPro" id="IPR043128">
    <property type="entry name" value="Rev_trsase/Diguanyl_cyclase"/>
</dbReference>
<dbReference type="SUPFAM" id="SSF56672">
    <property type="entry name" value="DNA/RNA polymerases"/>
    <property type="match status" value="1"/>
</dbReference>
<dbReference type="Pfam" id="PF18701">
    <property type="entry name" value="DUF5641"/>
    <property type="match status" value="1"/>
</dbReference>
<dbReference type="CDD" id="cd01644">
    <property type="entry name" value="RT_pepA17"/>
    <property type="match status" value="1"/>
</dbReference>
<dbReference type="Gene3D" id="3.30.70.270">
    <property type="match status" value="1"/>
</dbReference>